<keyword evidence="3" id="KW-1185">Reference proteome</keyword>
<sequence length="64" mass="6835">MQSRLESSCRGRPSNPYSARKGGVGSHSLLHWLPGATACYLSAAMISAVTVETVRNRFVGPTTL</sequence>
<feature type="region of interest" description="Disordered" evidence="1">
    <location>
        <begin position="1"/>
        <end position="22"/>
    </location>
</feature>
<dbReference type="RefSeq" id="XP_024702527.1">
    <property type="nucleotide sequence ID" value="XM_024849718.1"/>
</dbReference>
<evidence type="ECO:0000313" key="3">
    <source>
        <dbReference type="Proteomes" id="UP000234275"/>
    </source>
</evidence>
<accession>A0A2I2G2X6</accession>
<organism evidence="2 3">
    <name type="scientific">Aspergillus steynii IBT 23096</name>
    <dbReference type="NCBI Taxonomy" id="1392250"/>
    <lineage>
        <taxon>Eukaryota</taxon>
        <taxon>Fungi</taxon>
        <taxon>Dikarya</taxon>
        <taxon>Ascomycota</taxon>
        <taxon>Pezizomycotina</taxon>
        <taxon>Eurotiomycetes</taxon>
        <taxon>Eurotiomycetidae</taxon>
        <taxon>Eurotiales</taxon>
        <taxon>Aspergillaceae</taxon>
        <taxon>Aspergillus</taxon>
        <taxon>Aspergillus subgen. Circumdati</taxon>
    </lineage>
</organism>
<proteinExistence type="predicted"/>
<dbReference type="VEuPathDB" id="FungiDB:P170DRAFT_438924"/>
<dbReference type="EMBL" id="MSFO01000006">
    <property type="protein sequence ID" value="PLB47225.1"/>
    <property type="molecule type" value="Genomic_DNA"/>
</dbReference>
<dbReference type="AlphaFoldDB" id="A0A2I2G2X6"/>
<evidence type="ECO:0000313" key="2">
    <source>
        <dbReference type="EMBL" id="PLB47225.1"/>
    </source>
</evidence>
<dbReference type="GeneID" id="36557417"/>
<comment type="caution">
    <text evidence="2">The sequence shown here is derived from an EMBL/GenBank/DDBJ whole genome shotgun (WGS) entry which is preliminary data.</text>
</comment>
<evidence type="ECO:0000256" key="1">
    <source>
        <dbReference type="SAM" id="MobiDB-lite"/>
    </source>
</evidence>
<protein>
    <submittedName>
        <fullName evidence="2">Uncharacterized protein</fullName>
    </submittedName>
</protein>
<name>A0A2I2G2X6_9EURO</name>
<dbReference type="Proteomes" id="UP000234275">
    <property type="component" value="Unassembled WGS sequence"/>
</dbReference>
<gene>
    <name evidence="2" type="ORF">P170DRAFT_438924</name>
</gene>
<reference evidence="2 3" key="1">
    <citation type="submission" date="2016-12" db="EMBL/GenBank/DDBJ databases">
        <title>The genomes of Aspergillus section Nigri reveals drivers in fungal speciation.</title>
        <authorList>
            <consortium name="DOE Joint Genome Institute"/>
            <person name="Vesth T.C."/>
            <person name="Nybo J."/>
            <person name="Theobald S."/>
            <person name="Brandl J."/>
            <person name="Frisvad J.C."/>
            <person name="Nielsen K.F."/>
            <person name="Lyhne E.K."/>
            <person name="Kogle M.E."/>
            <person name="Kuo A."/>
            <person name="Riley R."/>
            <person name="Clum A."/>
            <person name="Nolan M."/>
            <person name="Lipzen A."/>
            <person name="Salamov A."/>
            <person name="Henrissat B."/>
            <person name="Wiebenga A."/>
            <person name="De Vries R.P."/>
            <person name="Grigoriev I.V."/>
            <person name="Mortensen U.H."/>
            <person name="Andersen M.R."/>
            <person name="Baker S.E."/>
        </authorList>
    </citation>
    <scope>NUCLEOTIDE SEQUENCE [LARGE SCALE GENOMIC DNA]</scope>
    <source>
        <strain evidence="2 3">IBT 23096</strain>
    </source>
</reference>